<dbReference type="EMBL" id="MFJE01000011">
    <property type="protein sequence ID" value="OGG14793.1"/>
    <property type="molecule type" value="Genomic_DNA"/>
</dbReference>
<gene>
    <name evidence="4" type="ORF">A2773_06865</name>
</gene>
<evidence type="ECO:0000313" key="5">
    <source>
        <dbReference type="Proteomes" id="UP000177383"/>
    </source>
</evidence>
<dbReference type="Proteomes" id="UP000177383">
    <property type="component" value="Unassembled WGS sequence"/>
</dbReference>
<sequence>MYDLIIIGAGPSGLTASIFASCLGLKNIVVGTILGGQLDVAPYILNYPGFEGVTGKELAIRMMEQVKMRGGELVAESATRIQNEKGEILEKGYEVTTREGNKYQAKAVILATGTERRKLNVVGEREYTDRGLYYFYDDYIDVDNNVCAVVGGGNSAAEIAYALSQRAKSVYIIYRGSTLRAQEVWMEKIKGRENIQIIYGAMVTEVVGEGGRVRRVRFKPNVTMDNVTMQQLNLDKIFVEIGGVPGTALVIPLGVAIDERGFIKVDEHMVTNISGVFAAGDMISLALSIEQISSAVGLGMRAVLSSYTYIKGVAPPTVWGESQITRQIKV</sequence>
<dbReference type="STRING" id="1798375.A2773_06865"/>
<evidence type="ECO:0000313" key="4">
    <source>
        <dbReference type="EMBL" id="OGG14793.1"/>
    </source>
</evidence>
<organism evidence="4 5">
    <name type="scientific">Candidatus Gottesmanbacteria bacterium RIFCSPHIGHO2_01_FULL_39_10</name>
    <dbReference type="NCBI Taxonomy" id="1798375"/>
    <lineage>
        <taxon>Bacteria</taxon>
        <taxon>Candidatus Gottesmaniibacteriota</taxon>
    </lineage>
</organism>
<dbReference type="Pfam" id="PF07992">
    <property type="entry name" value="Pyr_redox_2"/>
    <property type="match status" value="1"/>
</dbReference>
<reference evidence="4 5" key="1">
    <citation type="journal article" date="2016" name="Nat. Commun.">
        <title>Thousands of microbial genomes shed light on interconnected biogeochemical processes in an aquifer system.</title>
        <authorList>
            <person name="Anantharaman K."/>
            <person name="Brown C.T."/>
            <person name="Hug L.A."/>
            <person name="Sharon I."/>
            <person name="Castelle C.J."/>
            <person name="Probst A.J."/>
            <person name="Thomas B.C."/>
            <person name="Singh A."/>
            <person name="Wilkins M.J."/>
            <person name="Karaoz U."/>
            <person name="Brodie E.L."/>
            <person name="Williams K.H."/>
            <person name="Hubbard S.S."/>
            <person name="Banfield J.F."/>
        </authorList>
    </citation>
    <scope>NUCLEOTIDE SEQUENCE [LARGE SCALE GENOMIC DNA]</scope>
</reference>
<accession>A0A1F5ZQY4</accession>
<evidence type="ECO:0000256" key="1">
    <source>
        <dbReference type="ARBA" id="ARBA00022630"/>
    </source>
</evidence>
<dbReference type="InterPro" id="IPR036188">
    <property type="entry name" value="FAD/NAD-bd_sf"/>
</dbReference>
<protein>
    <recommendedName>
        <fullName evidence="3">FAD/NAD(P)-binding domain-containing protein</fullName>
    </recommendedName>
</protein>
<dbReference type="PANTHER" id="PTHR48105">
    <property type="entry name" value="THIOREDOXIN REDUCTASE 1-RELATED-RELATED"/>
    <property type="match status" value="1"/>
</dbReference>
<dbReference type="SUPFAM" id="SSF51905">
    <property type="entry name" value="FAD/NAD(P)-binding domain"/>
    <property type="match status" value="1"/>
</dbReference>
<feature type="domain" description="FAD/NAD(P)-binding" evidence="3">
    <location>
        <begin position="2"/>
        <end position="296"/>
    </location>
</feature>
<dbReference type="Gene3D" id="3.50.50.60">
    <property type="entry name" value="FAD/NAD(P)-binding domain"/>
    <property type="match status" value="2"/>
</dbReference>
<evidence type="ECO:0000256" key="2">
    <source>
        <dbReference type="ARBA" id="ARBA00023002"/>
    </source>
</evidence>
<keyword evidence="2" id="KW-0560">Oxidoreductase</keyword>
<dbReference type="GO" id="GO:0016491">
    <property type="term" value="F:oxidoreductase activity"/>
    <property type="evidence" value="ECO:0007669"/>
    <property type="project" value="UniProtKB-KW"/>
</dbReference>
<dbReference type="AlphaFoldDB" id="A0A1F5ZQY4"/>
<comment type="caution">
    <text evidence="4">The sequence shown here is derived from an EMBL/GenBank/DDBJ whole genome shotgun (WGS) entry which is preliminary data.</text>
</comment>
<dbReference type="PRINTS" id="PR00368">
    <property type="entry name" value="FADPNR"/>
</dbReference>
<proteinExistence type="predicted"/>
<dbReference type="PRINTS" id="PR00469">
    <property type="entry name" value="PNDRDTASEII"/>
</dbReference>
<name>A0A1F5ZQY4_9BACT</name>
<dbReference type="InterPro" id="IPR023753">
    <property type="entry name" value="FAD/NAD-binding_dom"/>
</dbReference>
<dbReference type="InterPro" id="IPR050097">
    <property type="entry name" value="Ferredoxin-NADP_redctase_2"/>
</dbReference>
<evidence type="ECO:0000259" key="3">
    <source>
        <dbReference type="Pfam" id="PF07992"/>
    </source>
</evidence>
<keyword evidence="1" id="KW-0285">Flavoprotein</keyword>